<organism evidence="7 8">
    <name type="scientific">Flavilitoribacter nigricans (strain ATCC 23147 / DSM 23189 / NBRC 102662 / NCIMB 1420 / SS-2)</name>
    <name type="common">Lewinella nigricans</name>
    <dbReference type="NCBI Taxonomy" id="1122177"/>
    <lineage>
        <taxon>Bacteria</taxon>
        <taxon>Pseudomonadati</taxon>
        <taxon>Bacteroidota</taxon>
        <taxon>Saprospiria</taxon>
        <taxon>Saprospirales</taxon>
        <taxon>Lewinellaceae</taxon>
        <taxon>Flavilitoribacter</taxon>
    </lineage>
</organism>
<accession>A0A2D0NEZ4</accession>
<evidence type="ECO:0000256" key="3">
    <source>
        <dbReference type="ARBA" id="ARBA00022989"/>
    </source>
</evidence>
<feature type="chain" id="PRO_5012835983" evidence="5">
    <location>
        <begin position="21"/>
        <end position="267"/>
    </location>
</feature>
<dbReference type="Proteomes" id="UP000223913">
    <property type="component" value="Unassembled WGS sequence"/>
</dbReference>
<proteinExistence type="predicted"/>
<dbReference type="RefSeq" id="WP_099149678.1">
    <property type="nucleotide sequence ID" value="NZ_PDUD01000013.1"/>
</dbReference>
<dbReference type="InterPro" id="IPR029095">
    <property type="entry name" value="NarX-like_N"/>
</dbReference>
<keyword evidence="5" id="KW-0732">Signal</keyword>
<dbReference type="GO" id="GO:0016020">
    <property type="term" value="C:membrane"/>
    <property type="evidence" value="ECO:0007669"/>
    <property type="project" value="UniProtKB-SubCell"/>
</dbReference>
<feature type="domain" description="NarX-like N-terminal" evidence="6">
    <location>
        <begin position="141"/>
        <end position="216"/>
    </location>
</feature>
<dbReference type="OrthoDB" id="952521at2"/>
<evidence type="ECO:0000313" key="8">
    <source>
        <dbReference type="Proteomes" id="UP000223913"/>
    </source>
</evidence>
<dbReference type="Pfam" id="PF13675">
    <property type="entry name" value="PilJ"/>
    <property type="match status" value="2"/>
</dbReference>
<evidence type="ECO:0000313" key="7">
    <source>
        <dbReference type="EMBL" id="PHN06926.1"/>
    </source>
</evidence>
<protein>
    <submittedName>
        <fullName evidence="7">Pilus assembly protein PilP</fullName>
    </submittedName>
</protein>
<evidence type="ECO:0000256" key="5">
    <source>
        <dbReference type="SAM" id="SignalP"/>
    </source>
</evidence>
<keyword evidence="4" id="KW-0472">Membrane</keyword>
<comment type="caution">
    <text evidence="7">The sequence shown here is derived from an EMBL/GenBank/DDBJ whole genome shotgun (WGS) entry which is preliminary data.</text>
</comment>
<dbReference type="EMBL" id="PDUD01000013">
    <property type="protein sequence ID" value="PHN06926.1"/>
    <property type="molecule type" value="Genomic_DNA"/>
</dbReference>
<keyword evidence="2" id="KW-0812">Transmembrane</keyword>
<evidence type="ECO:0000256" key="1">
    <source>
        <dbReference type="ARBA" id="ARBA00004141"/>
    </source>
</evidence>
<evidence type="ECO:0000259" key="6">
    <source>
        <dbReference type="Pfam" id="PF13675"/>
    </source>
</evidence>
<keyword evidence="8" id="KW-1185">Reference proteome</keyword>
<comment type="subcellular location">
    <subcellularLocation>
        <location evidence="1">Membrane</location>
        <topology evidence="1">Multi-pass membrane protein</topology>
    </subcellularLocation>
</comment>
<name>A0A2D0NEZ4_FLAN2</name>
<sequence length="267" mass="30140">MRHSLFALVLGLLIVGPAKAQELTIGEAINKAGRQRMLTQMMAKNYMLTGSKIRVEAARRELDDAVALFEEQLLELEDYAPTPEIEETLNEVRDLWLPFRVNVISEPNKELAFGLIKESTDLLKKCNEVVVMLEEHSNIDAARLVNVSGRQRMLSQKIALLATAYAWDVPNSSNIYLDLIGARQEFEDAMQELLASDLNTPEISENLKKVESQWDFSRMTFDAKSSKMMPSVIAVTTKSILKKMDNITGMYTQVTNNQRLATINSKQ</sequence>
<evidence type="ECO:0000256" key="4">
    <source>
        <dbReference type="ARBA" id="ARBA00023136"/>
    </source>
</evidence>
<feature type="signal peptide" evidence="5">
    <location>
        <begin position="1"/>
        <end position="20"/>
    </location>
</feature>
<feature type="domain" description="NarX-like N-terminal" evidence="6">
    <location>
        <begin position="24"/>
        <end position="109"/>
    </location>
</feature>
<evidence type="ECO:0000256" key="2">
    <source>
        <dbReference type="ARBA" id="ARBA00022692"/>
    </source>
</evidence>
<keyword evidence="3" id="KW-1133">Transmembrane helix</keyword>
<gene>
    <name evidence="7" type="ORF">CRP01_08910</name>
</gene>
<reference evidence="7 8" key="1">
    <citation type="submission" date="2017-10" db="EMBL/GenBank/DDBJ databases">
        <title>The draft genome sequence of Lewinella nigricans NBRC 102662.</title>
        <authorList>
            <person name="Wang K."/>
        </authorList>
    </citation>
    <scope>NUCLEOTIDE SEQUENCE [LARGE SCALE GENOMIC DNA]</scope>
    <source>
        <strain evidence="7 8">NBRC 102662</strain>
    </source>
</reference>
<dbReference type="AlphaFoldDB" id="A0A2D0NEZ4"/>